<dbReference type="SUPFAM" id="SSF50341">
    <property type="entry name" value="CheW-like"/>
    <property type="match status" value="1"/>
</dbReference>
<dbReference type="AlphaFoldDB" id="A0A934Q481"/>
<evidence type="ECO:0000313" key="3">
    <source>
        <dbReference type="Proteomes" id="UP000617041"/>
    </source>
</evidence>
<dbReference type="Pfam" id="PF01584">
    <property type="entry name" value="CheW"/>
    <property type="match status" value="1"/>
</dbReference>
<name>A0A934Q481_9BURK</name>
<dbReference type="PANTHER" id="PTHR22617">
    <property type="entry name" value="CHEMOTAXIS SENSOR HISTIDINE KINASE-RELATED"/>
    <property type="match status" value="1"/>
</dbReference>
<dbReference type="Gene3D" id="2.40.50.180">
    <property type="entry name" value="CheA-289, Domain 4"/>
    <property type="match status" value="1"/>
</dbReference>
<dbReference type="InterPro" id="IPR036061">
    <property type="entry name" value="CheW-like_dom_sf"/>
</dbReference>
<protein>
    <submittedName>
        <fullName evidence="2">Chemotaxis protein CheW</fullName>
    </submittedName>
</protein>
<sequence>MKQRATTAANDLASVLHARALALAQREEPVQHGVSIELLEFRLARDRYAIETRHVQEVLPLGDLTPVPCTPSFVAGVANVRGRITTVIDIRKFFGLPAQGLADVHHAVLVRSGDLELGVLAGAIAGVRTEQRGHLQPAVLPPDGVSGDYVMGMAADRLLVLDLPRMLADPRMIVNEEVNP</sequence>
<dbReference type="GO" id="GO:0006935">
    <property type="term" value="P:chemotaxis"/>
    <property type="evidence" value="ECO:0007669"/>
    <property type="project" value="InterPro"/>
</dbReference>
<organism evidence="2 3">
    <name type="scientific">Ramlibacter algicola</name>
    <dbReference type="NCBI Taxonomy" id="2795217"/>
    <lineage>
        <taxon>Bacteria</taxon>
        <taxon>Pseudomonadati</taxon>
        <taxon>Pseudomonadota</taxon>
        <taxon>Betaproteobacteria</taxon>
        <taxon>Burkholderiales</taxon>
        <taxon>Comamonadaceae</taxon>
        <taxon>Ramlibacter</taxon>
    </lineage>
</organism>
<evidence type="ECO:0000313" key="2">
    <source>
        <dbReference type="EMBL" id="MBK0394888.1"/>
    </source>
</evidence>
<reference evidence="2" key="1">
    <citation type="submission" date="2020-12" db="EMBL/GenBank/DDBJ databases">
        <title>Ramlibacter sp. nov., isolated from a freshwater alga, Cryptomonas.</title>
        <authorList>
            <person name="Kim H.M."/>
            <person name="Jeon C.O."/>
        </authorList>
    </citation>
    <scope>NUCLEOTIDE SEQUENCE</scope>
    <source>
        <strain evidence="2">CrO1</strain>
    </source>
</reference>
<dbReference type="PANTHER" id="PTHR22617:SF43">
    <property type="entry name" value="PROTEIN PILI"/>
    <property type="match status" value="1"/>
</dbReference>
<proteinExistence type="predicted"/>
<dbReference type="SMART" id="SM00260">
    <property type="entry name" value="CheW"/>
    <property type="match status" value="1"/>
</dbReference>
<feature type="domain" description="CheW-like" evidence="1">
    <location>
        <begin position="35"/>
        <end position="172"/>
    </location>
</feature>
<dbReference type="PROSITE" id="PS50851">
    <property type="entry name" value="CHEW"/>
    <property type="match status" value="1"/>
</dbReference>
<dbReference type="GO" id="GO:0005829">
    <property type="term" value="C:cytosol"/>
    <property type="evidence" value="ECO:0007669"/>
    <property type="project" value="TreeGrafter"/>
</dbReference>
<dbReference type="Gene3D" id="2.30.30.40">
    <property type="entry name" value="SH3 Domains"/>
    <property type="match status" value="1"/>
</dbReference>
<dbReference type="GO" id="GO:0007165">
    <property type="term" value="P:signal transduction"/>
    <property type="evidence" value="ECO:0007669"/>
    <property type="project" value="InterPro"/>
</dbReference>
<dbReference type="Proteomes" id="UP000617041">
    <property type="component" value="Unassembled WGS sequence"/>
</dbReference>
<dbReference type="EMBL" id="JAEDAO010000001">
    <property type="protein sequence ID" value="MBK0394888.1"/>
    <property type="molecule type" value="Genomic_DNA"/>
</dbReference>
<dbReference type="RefSeq" id="WP_200789969.1">
    <property type="nucleotide sequence ID" value="NZ_JAEDAO010000001.1"/>
</dbReference>
<keyword evidence="3" id="KW-1185">Reference proteome</keyword>
<gene>
    <name evidence="2" type="ORF">I8E28_19950</name>
</gene>
<accession>A0A934Q481</accession>
<dbReference type="InterPro" id="IPR002545">
    <property type="entry name" value="CheW-lke_dom"/>
</dbReference>
<evidence type="ECO:0000259" key="1">
    <source>
        <dbReference type="PROSITE" id="PS50851"/>
    </source>
</evidence>
<dbReference type="InterPro" id="IPR039315">
    <property type="entry name" value="CheW"/>
</dbReference>
<comment type="caution">
    <text evidence="2">The sequence shown here is derived from an EMBL/GenBank/DDBJ whole genome shotgun (WGS) entry which is preliminary data.</text>
</comment>